<evidence type="ECO:0000313" key="2">
    <source>
        <dbReference type="Proteomes" id="UP000006695"/>
    </source>
</evidence>
<reference evidence="1 2" key="1">
    <citation type="submission" date="2007-05" db="EMBL/GenBank/DDBJ databases">
        <title>Complete sequence of Geobacter uraniireducens Rf4.</title>
        <authorList>
            <consortium name="US DOE Joint Genome Institute"/>
            <person name="Copeland A."/>
            <person name="Lucas S."/>
            <person name="Lapidus A."/>
            <person name="Barry K."/>
            <person name="Detter J.C."/>
            <person name="Glavina del Rio T."/>
            <person name="Hammon N."/>
            <person name="Israni S."/>
            <person name="Dalin E."/>
            <person name="Tice H."/>
            <person name="Pitluck S."/>
            <person name="Chertkov O."/>
            <person name="Brettin T."/>
            <person name="Bruce D."/>
            <person name="Han C."/>
            <person name="Schmutz J."/>
            <person name="Larimer F."/>
            <person name="Land M."/>
            <person name="Hauser L."/>
            <person name="Kyrpides N."/>
            <person name="Mikhailova N."/>
            <person name="Shelobolina E."/>
            <person name="Aklujkar M."/>
            <person name="Lovley D."/>
            <person name="Richardson P."/>
        </authorList>
    </citation>
    <scope>NUCLEOTIDE SEQUENCE [LARGE SCALE GENOMIC DNA]</scope>
    <source>
        <strain evidence="1 2">Rf4</strain>
    </source>
</reference>
<proteinExistence type="predicted"/>
<evidence type="ECO:0000313" key="1">
    <source>
        <dbReference type="EMBL" id="ABQ28005.1"/>
    </source>
</evidence>
<protein>
    <submittedName>
        <fullName evidence="1">Uncharacterized protein</fullName>
    </submittedName>
</protein>
<dbReference type="EMBL" id="CP000698">
    <property type="protein sequence ID" value="ABQ28005.1"/>
    <property type="molecule type" value="Genomic_DNA"/>
</dbReference>
<dbReference type="Proteomes" id="UP000006695">
    <property type="component" value="Chromosome"/>
</dbReference>
<dbReference type="AlphaFoldDB" id="A5G887"/>
<organism evidence="1 2">
    <name type="scientific">Geotalea uraniireducens (strain Rf4)</name>
    <name type="common">Geobacter uraniireducens</name>
    <dbReference type="NCBI Taxonomy" id="351605"/>
    <lineage>
        <taxon>Bacteria</taxon>
        <taxon>Pseudomonadati</taxon>
        <taxon>Thermodesulfobacteriota</taxon>
        <taxon>Desulfuromonadia</taxon>
        <taxon>Geobacterales</taxon>
        <taxon>Geobacteraceae</taxon>
        <taxon>Geotalea</taxon>
    </lineage>
</organism>
<accession>A5G887</accession>
<gene>
    <name evidence="1" type="ordered locus">Gura_3855</name>
</gene>
<sequence>MLTADGKMHALAGGDVRFGGIYDMVGISRNYEADRIIARFAVVQRRRMARRQR</sequence>
<dbReference type="KEGG" id="gur:Gura_3855"/>
<name>A5G887_GEOUR</name>
<dbReference type="HOGENOM" id="CLU_3061993_0_0_7"/>
<keyword evidence="2" id="KW-1185">Reference proteome</keyword>